<proteinExistence type="inferred from homology"/>
<evidence type="ECO:0000256" key="2">
    <source>
        <dbReference type="ARBA" id="ARBA00022898"/>
    </source>
</evidence>
<dbReference type="InterPro" id="IPR015421">
    <property type="entry name" value="PyrdxlP-dep_Trfase_major"/>
</dbReference>
<evidence type="ECO:0000259" key="7">
    <source>
        <dbReference type="PROSITE" id="PS50949"/>
    </source>
</evidence>
<keyword evidence="5" id="KW-0804">Transcription</keyword>
<dbReference type="GO" id="GO:0030170">
    <property type="term" value="F:pyridoxal phosphate binding"/>
    <property type="evidence" value="ECO:0007669"/>
    <property type="project" value="InterPro"/>
</dbReference>
<evidence type="ECO:0000256" key="3">
    <source>
        <dbReference type="ARBA" id="ARBA00023015"/>
    </source>
</evidence>
<dbReference type="SUPFAM" id="SSF53383">
    <property type="entry name" value="PLP-dependent transferases"/>
    <property type="match status" value="1"/>
</dbReference>
<evidence type="ECO:0000256" key="6">
    <source>
        <dbReference type="SAM" id="MobiDB-lite"/>
    </source>
</evidence>
<keyword evidence="3" id="KW-0805">Transcription regulation</keyword>
<evidence type="ECO:0000256" key="5">
    <source>
        <dbReference type="ARBA" id="ARBA00023163"/>
    </source>
</evidence>
<dbReference type="InterPro" id="IPR004839">
    <property type="entry name" value="Aminotransferase_I/II_large"/>
</dbReference>
<dbReference type="Pfam" id="PF00155">
    <property type="entry name" value="Aminotran_1_2"/>
    <property type="match status" value="1"/>
</dbReference>
<dbReference type="PROSITE" id="PS50949">
    <property type="entry name" value="HTH_GNTR"/>
    <property type="match status" value="1"/>
</dbReference>
<organism evidence="8 9">
    <name type="scientific">Cryptosporangium arvum DSM 44712</name>
    <dbReference type="NCBI Taxonomy" id="927661"/>
    <lineage>
        <taxon>Bacteria</taxon>
        <taxon>Bacillati</taxon>
        <taxon>Actinomycetota</taxon>
        <taxon>Actinomycetes</taxon>
        <taxon>Cryptosporangiales</taxon>
        <taxon>Cryptosporangiaceae</taxon>
        <taxon>Cryptosporangium</taxon>
    </lineage>
</organism>
<feature type="domain" description="HTH gntR-type" evidence="7">
    <location>
        <begin position="11"/>
        <end position="79"/>
    </location>
</feature>
<name>A0A010ZTB7_9ACTN</name>
<dbReference type="RefSeq" id="WP_245620460.1">
    <property type="nucleotide sequence ID" value="NZ_KK073874.1"/>
</dbReference>
<protein>
    <submittedName>
        <fullName evidence="8">Transcriptional regulator with HTH domain and aminotransferase domain</fullName>
    </submittedName>
</protein>
<dbReference type="EMBL" id="JFBT01000001">
    <property type="protein sequence ID" value="EXG81949.1"/>
    <property type="molecule type" value="Genomic_DNA"/>
</dbReference>
<dbReference type="PRINTS" id="PR00035">
    <property type="entry name" value="HTHGNTR"/>
</dbReference>
<dbReference type="Proteomes" id="UP000021053">
    <property type="component" value="Unassembled WGS sequence"/>
</dbReference>
<keyword evidence="8" id="KW-0808">Transferase</keyword>
<dbReference type="PANTHER" id="PTHR46577:SF1">
    <property type="entry name" value="HTH-TYPE TRANSCRIPTIONAL REGULATORY PROTEIN GABR"/>
    <property type="match status" value="1"/>
</dbReference>
<accession>A0A010ZTB7</accession>
<dbReference type="InterPro" id="IPR051446">
    <property type="entry name" value="HTH_trans_reg/aminotransferase"/>
</dbReference>
<dbReference type="CDD" id="cd07377">
    <property type="entry name" value="WHTH_GntR"/>
    <property type="match status" value="1"/>
</dbReference>
<dbReference type="Gene3D" id="1.10.10.10">
    <property type="entry name" value="Winged helix-like DNA-binding domain superfamily/Winged helix DNA-binding domain"/>
    <property type="match status" value="1"/>
</dbReference>
<comment type="similarity">
    <text evidence="1">In the C-terminal section; belongs to the class-I pyridoxal-phosphate-dependent aminotransferase family.</text>
</comment>
<dbReference type="SUPFAM" id="SSF46785">
    <property type="entry name" value="Winged helix' DNA-binding domain"/>
    <property type="match status" value="1"/>
</dbReference>
<dbReference type="InterPro" id="IPR036388">
    <property type="entry name" value="WH-like_DNA-bd_sf"/>
</dbReference>
<dbReference type="GO" id="GO:0008483">
    <property type="term" value="F:transaminase activity"/>
    <property type="evidence" value="ECO:0007669"/>
    <property type="project" value="UniProtKB-KW"/>
</dbReference>
<keyword evidence="2" id="KW-0663">Pyridoxal phosphate</keyword>
<dbReference type="AlphaFoldDB" id="A0A010ZTB7"/>
<evidence type="ECO:0000313" key="9">
    <source>
        <dbReference type="Proteomes" id="UP000021053"/>
    </source>
</evidence>
<dbReference type="Gene3D" id="3.40.640.10">
    <property type="entry name" value="Type I PLP-dependent aspartate aminotransferase-like (Major domain)"/>
    <property type="match status" value="1"/>
</dbReference>
<evidence type="ECO:0000256" key="4">
    <source>
        <dbReference type="ARBA" id="ARBA00023125"/>
    </source>
</evidence>
<keyword evidence="4" id="KW-0238">DNA-binding</keyword>
<dbReference type="InterPro" id="IPR036390">
    <property type="entry name" value="WH_DNA-bd_sf"/>
</dbReference>
<keyword evidence="9" id="KW-1185">Reference proteome</keyword>
<dbReference type="CDD" id="cd00609">
    <property type="entry name" value="AAT_like"/>
    <property type="match status" value="1"/>
</dbReference>
<dbReference type="InterPro" id="IPR000524">
    <property type="entry name" value="Tscrpt_reg_HTH_GntR"/>
</dbReference>
<reference evidence="8 9" key="1">
    <citation type="submission" date="2013-07" db="EMBL/GenBank/DDBJ databases">
        <authorList>
            <consortium name="DOE Joint Genome Institute"/>
            <person name="Eisen J."/>
            <person name="Huntemann M."/>
            <person name="Han J."/>
            <person name="Chen A."/>
            <person name="Kyrpides N."/>
            <person name="Mavromatis K."/>
            <person name="Markowitz V."/>
            <person name="Palaniappan K."/>
            <person name="Ivanova N."/>
            <person name="Schaumberg A."/>
            <person name="Pati A."/>
            <person name="Liolios K."/>
            <person name="Nordberg H.P."/>
            <person name="Cantor M.N."/>
            <person name="Hua S.X."/>
            <person name="Woyke T."/>
        </authorList>
    </citation>
    <scope>NUCLEOTIDE SEQUENCE [LARGE SCALE GENOMIC DNA]</scope>
    <source>
        <strain evidence="8 9">DSM 44712</strain>
    </source>
</reference>
<evidence type="ECO:0000313" key="8">
    <source>
        <dbReference type="EMBL" id="EXG81949.1"/>
    </source>
</evidence>
<gene>
    <name evidence="8" type="ORF">CryarDRAFT_3074</name>
</gene>
<dbReference type="InterPro" id="IPR015424">
    <property type="entry name" value="PyrdxlP-dep_Trfase"/>
</dbReference>
<evidence type="ECO:0000256" key="1">
    <source>
        <dbReference type="ARBA" id="ARBA00005384"/>
    </source>
</evidence>
<dbReference type="SMART" id="SM00345">
    <property type="entry name" value="HTH_GNTR"/>
    <property type="match status" value="1"/>
</dbReference>
<feature type="region of interest" description="Disordered" evidence="6">
    <location>
        <begin position="79"/>
        <end position="103"/>
    </location>
</feature>
<comment type="caution">
    <text evidence="8">The sequence shown here is derived from an EMBL/GenBank/DDBJ whole genome shotgun (WGS) entry which is preliminary data.</text>
</comment>
<dbReference type="Pfam" id="PF00392">
    <property type="entry name" value="GntR"/>
    <property type="match status" value="1"/>
</dbReference>
<dbReference type="PANTHER" id="PTHR46577">
    <property type="entry name" value="HTH-TYPE TRANSCRIPTIONAL REGULATORY PROTEIN GABR"/>
    <property type="match status" value="1"/>
</dbReference>
<sequence>MPELLLDLGGARSRAALEHRVRDAIRGGRLRAGVALPPSRVLARDLGLARNTVADAYAQLVAEGWLVARQGAGTWVAAGTPGATRRPAETPAEPATRFDLRPGRPDVASFPRTAWAAAGRTALRRAPSEAFDYPDPRGRPELRAALAHYLGRVRQVDVDVEHLVVVSGYTQAVALVAEIVGGGSIVLEDHGFGHHRWIVERSGATVHFAAAGRPDEAPDADAVFVTPAHQFPLGVALAPERRLALLERVRRTGGFVVEDDYDGEFRYDRKPVGALQGLDPARVVYVGTASKSLAPAVGLAWMAVPDALLDRVVEAKTAADRFTGALEQLTLAEFLTSGGYERHVRRSRLRYRRRRDHLLAALTPLPGLRVSGIAAGLHALVEFTDGRTADDEPALVAAAAAHGVRVQGLGELRHVAGTYPAALVLGYGTPPDHDYRAAVDAVVSVLATRRPARSSGR</sequence>
<dbReference type="PATRIC" id="fig|927661.3.peg.3033"/>
<dbReference type="HOGENOM" id="CLU_017584_0_1_11"/>
<keyword evidence="8" id="KW-0032">Aminotransferase</keyword>
<dbReference type="GO" id="GO:0003677">
    <property type="term" value="F:DNA binding"/>
    <property type="evidence" value="ECO:0007669"/>
    <property type="project" value="UniProtKB-KW"/>
</dbReference>
<dbReference type="GO" id="GO:0003700">
    <property type="term" value="F:DNA-binding transcription factor activity"/>
    <property type="evidence" value="ECO:0007669"/>
    <property type="project" value="InterPro"/>
</dbReference>